<name>A0ACC5UC44_9FLAO</name>
<accession>A0ACC5UC44</accession>
<gene>
    <name evidence="1" type="ORF">KO493_13760</name>
</gene>
<reference evidence="1" key="1">
    <citation type="submission" date="2021-05" db="EMBL/GenBank/DDBJ databases">
        <title>Draft genomes of bacteria isolated from model marine particles.</title>
        <authorList>
            <person name="Datta M.S."/>
            <person name="Schwartzman J.A."/>
            <person name="Enke T.N."/>
            <person name="Saavedra J."/>
            <person name="Cermak N."/>
            <person name="Cordero O.X."/>
        </authorList>
    </citation>
    <scope>NUCLEOTIDE SEQUENCE</scope>
    <source>
        <strain evidence="1">I2M19</strain>
    </source>
</reference>
<organism evidence="1 2">
    <name type="scientific">Pseudotamlana agarivorans</name>
    <dbReference type="NCBI Taxonomy" id="481183"/>
    <lineage>
        <taxon>Bacteria</taxon>
        <taxon>Pseudomonadati</taxon>
        <taxon>Bacteroidota</taxon>
        <taxon>Flavobacteriia</taxon>
        <taxon>Flavobacteriales</taxon>
        <taxon>Flavobacteriaceae</taxon>
        <taxon>Pseudotamlana</taxon>
    </lineage>
</organism>
<dbReference type="Proteomes" id="UP001647509">
    <property type="component" value="Unassembled WGS sequence"/>
</dbReference>
<protein>
    <submittedName>
        <fullName evidence="1">SAM-dependent chlorinase/fluorinase</fullName>
    </submittedName>
</protein>
<dbReference type="EMBL" id="JAHKPD010000020">
    <property type="protein sequence ID" value="MBU2951760.1"/>
    <property type="molecule type" value="Genomic_DNA"/>
</dbReference>
<keyword evidence="2" id="KW-1185">Reference proteome</keyword>
<evidence type="ECO:0000313" key="1">
    <source>
        <dbReference type="EMBL" id="MBU2951760.1"/>
    </source>
</evidence>
<evidence type="ECO:0000313" key="2">
    <source>
        <dbReference type="Proteomes" id="UP001647509"/>
    </source>
</evidence>
<comment type="caution">
    <text evidence="1">The sequence shown here is derived from an EMBL/GenBank/DDBJ whole genome shotgun (WGS) entry which is preliminary data.</text>
</comment>
<sequence length="298" mass="33449">MAIITLTTDFGEKDYFAGATRGAIYSELSDVNIVDISHAVSPFNIPEAAYIIQNAYHNFPKGTIHIIGIDSELNAENKHIALKLNGHYFVCANNGIMSMICSEIAPEEIVEINIHDKIRSSFTVLDVFVQVACHIARGGTLDVIGKKIAEIKPIKNIKPFVKEDKTQIIGSVIYIDNYGNVVTNIKRNFFESIQKGRAFEITARHYTFKKIYQKYSDIVNFEIPENKRHDEGRRLVVFNSGNFLEIAVYKSNTETVGSASTLLGLGIMDSVSIKFIPNPIKLDDVEYPQNIHKLSDFE</sequence>
<proteinExistence type="predicted"/>